<proteinExistence type="predicted"/>
<dbReference type="Proteomes" id="UP000314982">
    <property type="component" value="Unassembled WGS sequence"/>
</dbReference>
<name>A0A4W5RKT0_9TELE</name>
<reference evidence="1" key="2">
    <citation type="submission" date="2025-08" db="UniProtKB">
        <authorList>
            <consortium name="Ensembl"/>
        </authorList>
    </citation>
    <scope>IDENTIFICATION</scope>
</reference>
<evidence type="ECO:0000313" key="1">
    <source>
        <dbReference type="Ensembl" id="ENSHHUP00000086785.1"/>
    </source>
</evidence>
<keyword evidence="2" id="KW-1185">Reference proteome</keyword>
<reference evidence="1" key="3">
    <citation type="submission" date="2025-09" db="UniProtKB">
        <authorList>
            <consortium name="Ensembl"/>
        </authorList>
    </citation>
    <scope>IDENTIFICATION</scope>
</reference>
<dbReference type="STRING" id="62062.ENSHHUP00000086785"/>
<dbReference type="AlphaFoldDB" id="A0A4W5RKT0"/>
<protein>
    <submittedName>
        <fullName evidence="1">Uncharacterized protein</fullName>
    </submittedName>
</protein>
<evidence type="ECO:0000313" key="2">
    <source>
        <dbReference type="Proteomes" id="UP000314982"/>
    </source>
</evidence>
<dbReference type="Ensembl" id="ENSHHUT00000089497.1">
    <property type="protein sequence ID" value="ENSHHUP00000086785.1"/>
    <property type="gene ID" value="ENSHHUG00000050212.1"/>
</dbReference>
<sequence length="154" mass="16704">VKGQQGDVSYFDHLETDTGDITDGMSFTTESYGCNVVFDSYLNEIQATIIWDKGSDLLAILDELDPDTLPNGRVGLALYIVDHTYDSLGVRSASEGVSLQGSAEMGLLVLFIMPSLFTTMVTQLPGCTQTRLPTPCHATGPLHVAKRALFGRKM</sequence>
<accession>A0A4W5RKT0</accession>
<organism evidence="1 2">
    <name type="scientific">Hucho hucho</name>
    <name type="common">huchen</name>
    <dbReference type="NCBI Taxonomy" id="62062"/>
    <lineage>
        <taxon>Eukaryota</taxon>
        <taxon>Metazoa</taxon>
        <taxon>Chordata</taxon>
        <taxon>Craniata</taxon>
        <taxon>Vertebrata</taxon>
        <taxon>Euteleostomi</taxon>
        <taxon>Actinopterygii</taxon>
        <taxon>Neopterygii</taxon>
        <taxon>Teleostei</taxon>
        <taxon>Protacanthopterygii</taxon>
        <taxon>Salmoniformes</taxon>
        <taxon>Salmonidae</taxon>
        <taxon>Salmoninae</taxon>
        <taxon>Hucho</taxon>
    </lineage>
</organism>
<dbReference type="GeneTree" id="ENSGT01150000287479"/>
<reference evidence="2" key="1">
    <citation type="submission" date="2018-06" db="EMBL/GenBank/DDBJ databases">
        <title>Genome assembly of Danube salmon.</title>
        <authorList>
            <person name="Macqueen D.J."/>
            <person name="Gundappa M.K."/>
        </authorList>
    </citation>
    <scope>NUCLEOTIDE SEQUENCE [LARGE SCALE GENOMIC DNA]</scope>
</reference>